<protein>
    <submittedName>
        <fullName evidence="1">Fungal specific transcription factor domain-containing protein</fullName>
    </submittedName>
</protein>
<gene>
    <name evidence="1" type="ORF">CTRU02_209716</name>
</gene>
<evidence type="ECO:0000313" key="2">
    <source>
        <dbReference type="Proteomes" id="UP000805649"/>
    </source>
</evidence>
<organism evidence="1 2">
    <name type="scientific">Colletotrichum truncatum</name>
    <name type="common">Anthracnose fungus</name>
    <name type="synonym">Colletotrichum capsici</name>
    <dbReference type="NCBI Taxonomy" id="5467"/>
    <lineage>
        <taxon>Eukaryota</taxon>
        <taxon>Fungi</taxon>
        <taxon>Dikarya</taxon>
        <taxon>Ascomycota</taxon>
        <taxon>Pezizomycotina</taxon>
        <taxon>Sordariomycetes</taxon>
        <taxon>Hypocreomycetidae</taxon>
        <taxon>Glomerellales</taxon>
        <taxon>Glomerellaceae</taxon>
        <taxon>Colletotrichum</taxon>
        <taxon>Colletotrichum truncatum species complex</taxon>
    </lineage>
</organism>
<accession>A0ACC3YT59</accession>
<sequence>MAALLLNPRDQFTADGKAPQACGNCKRQKRKCDKAFPSCGLCSRMERCCDYAEPQKPAPTAEDFAALQLKLVELEDRLKNASSETSSVSRNGVGQGHYGSSSGASMGGLASPPASASSGLEPLWEQQSAVQFPPDVFLDIVTYECLNQPVPKPSIDIPADVLEHLSDETAVQTSIGAYFATIHPWLPIISKKRMQMGVILSQGGPDPAMLSLAMVLMTTHPTQGLSCAQMPKYRSAKRFVSLLEHSGATSLMVLQSMVLIAYFEYAHGIYPAAWITIGSCVRYADFLGLPGFHEGNILLSSPTTWTELEERKRTWWAILILDRFICIGNKKRYLSPEPLEHESFPADDKAWDEGRVGRALHQRVSSPCPSTSSSSPFSSLCRSALLTGQVLRHVRDIAAGRKQSSNAPSEDPQVPDVTSLSASLASELGSLPKDLIFLGPRGVLMSNAILLHDFYCCPANPDGRIWNLDETEQQARSVEDMRNLSREIAQLASEILLLTFSMEKEENGKGSDIGVISPLVLDALYGAANTLAWLAREEGSAECEEAVENIKRCLSRLGARWRLAVEYGRMLEEQAFAYMMQDQGHSKIRGW</sequence>
<name>A0ACC3YT59_COLTU</name>
<comment type="caution">
    <text evidence="1">The sequence shown here is derived from an EMBL/GenBank/DDBJ whole genome shotgun (WGS) entry which is preliminary data.</text>
</comment>
<dbReference type="EMBL" id="VUJX02000006">
    <property type="protein sequence ID" value="KAL0935125.1"/>
    <property type="molecule type" value="Genomic_DNA"/>
</dbReference>
<evidence type="ECO:0000313" key="1">
    <source>
        <dbReference type="EMBL" id="KAL0935125.1"/>
    </source>
</evidence>
<keyword evidence="2" id="KW-1185">Reference proteome</keyword>
<dbReference type="Proteomes" id="UP000805649">
    <property type="component" value="Unassembled WGS sequence"/>
</dbReference>
<proteinExistence type="predicted"/>
<reference evidence="1 2" key="1">
    <citation type="journal article" date="2020" name="Phytopathology">
        <title>Genome Sequence Resources of Colletotrichum truncatum, C. plurivorum, C. musicola, and C. sojae: Four Species Pathogenic to Soybean (Glycine max).</title>
        <authorList>
            <person name="Rogerio F."/>
            <person name="Boufleur T.R."/>
            <person name="Ciampi-Guillardi M."/>
            <person name="Sukno S.A."/>
            <person name="Thon M.R."/>
            <person name="Massola Junior N.S."/>
            <person name="Baroncelli R."/>
        </authorList>
    </citation>
    <scope>NUCLEOTIDE SEQUENCE [LARGE SCALE GENOMIC DNA]</scope>
    <source>
        <strain evidence="1 2">CMES1059</strain>
    </source>
</reference>